<dbReference type="EMBL" id="JARGDH010000004">
    <property type="protein sequence ID" value="KAL0269392.1"/>
    <property type="molecule type" value="Genomic_DNA"/>
</dbReference>
<evidence type="ECO:0000313" key="1">
    <source>
        <dbReference type="EMBL" id="KAL0269392.1"/>
    </source>
</evidence>
<accession>A0AAW2HIL9</accession>
<comment type="caution">
    <text evidence="1">The sequence shown here is derived from an EMBL/GenBank/DDBJ whole genome shotgun (WGS) entry which is preliminary data.</text>
</comment>
<gene>
    <name evidence="1" type="ORF">PYX00_007143</name>
</gene>
<name>A0AAW2HIL9_9NEOP</name>
<evidence type="ECO:0008006" key="2">
    <source>
        <dbReference type="Google" id="ProtNLM"/>
    </source>
</evidence>
<dbReference type="AlphaFoldDB" id="A0AAW2HIL9"/>
<sequence length="270" mass="31552">MASKKGKFLCDKCIRLEKKNRRRSKFKDFEAFFRRKNNRKNQEVTAWIPVTKPQYRQNSSVNSRFPGIKEECCCSQTGKKITQRGGGLLKRKMSSIVANYLNKEMNQVASFIVKSAARFGRDHPPAIPEEGALAVQQLTPRFEERRHKKIRFRIPEGTFGYEDAKKAMWKRDNNWDMMKNVPTKYPLFCKTQGWTASTETIMSSIQTQTDLVHTDIQTIREVPCARQHVRKRLSAMDIWRKIRPYTPKSERAKLNRSCCRSKCRNGVHNS</sequence>
<organism evidence="1">
    <name type="scientific">Menopon gallinae</name>
    <name type="common">poultry shaft louse</name>
    <dbReference type="NCBI Taxonomy" id="328185"/>
    <lineage>
        <taxon>Eukaryota</taxon>
        <taxon>Metazoa</taxon>
        <taxon>Ecdysozoa</taxon>
        <taxon>Arthropoda</taxon>
        <taxon>Hexapoda</taxon>
        <taxon>Insecta</taxon>
        <taxon>Pterygota</taxon>
        <taxon>Neoptera</taxon>
        <taxon>Paraneoptera</taxon>
        <taxon>Psocodea</taxon>
        <taxon>Troctomorpha</taxon>
        <taxon>Phthiraptera</taxon>
        <taxon>Amblycera</taxon>
        <taxon>Menoponidae</taxon>
        <taxon>Menopon</taxon>
    </lineage>
</organism>
<proteinExistence type="predicted"/>
<protein>
    <recommendedName>
        <fullName evidence="2">HNH homing endonuclease</fullName>
    </recommendedName>
</protein>
<reference evidence="1" key="1">
    <citation type="journal article" date="2024" name="Gigascience">
        <title>Chromosome-level genome of the poultry shaft louse Menopon gallinae provides insight into the host-switching and adaptive evolution of parasitic lice.</title>
        <authorList>
            <person name="Xu Y."/>
            <person name="Ma L."/>
            <person name="Liu S."/>
            <person name="Liang Y."/>
            <person name="Liu Q."/>
            <person name="He Z."/>
            <person name="Tian L."/>
            <person name="Duan Y."/>
            <person name="Cai W."/>
            <person name="Li H."/>
            <person name="Song F."/>
        </authorList>
    </citation>
    <scope>NUCLEOTIDE SEQUENCE</scope>
    <source>
        <strain evidence="1">Cailab_2023a</strain>
    </source>
</reference>